<protein>
    <submittedName>
        <fullName evidence="1">SRPBCC family protein</fullName>
    </submittedName>
</protein>
<evidence type="ECO:0000313" key="1">
    <source>
        <dbReference type="EMBL" id="MFD1862885.1"/>
    </source>
</evidence>
<dbReference type="SUPFAM" id="SSF55961">
    <property type="entry name" value="Bet v1-like"/>
    <property type="match status" value="1"/>
</dbReference>
<name>A0ABW4QH65_9BACL</name>
<dbReference type="CDD" id="cd07812">
    <property type="entry name" value="SRPBCC"/>
    <property type="match status" value="1"/>
</dbReference>
<keyword evidence="2" id="KW-1185">Reference proteome</keyword>
<dbReference type="Proteomes" id="UP001597273">
    <property type="component" value="Unassembled WGS sequence"/>
</dbReference>
<reference evidence="2" key="1">
    <citation type="journal article" date="2019" name="Int. J. Syst. Evol. Microbiol.">
        <title>The Global Catalogue of Microorganisms (GCM) 10K type strain sequencing project: providing services to taxonomists for standard genome sequencing and annotation.</title>
        <authorList>
            <consortium name="The Broad Institute Genomics Platform"/>
            <consortium name="The Broad Institute Genome Sequencing Center for Infectious Disease"/>
            <person name="Wu L."/>
            <person name="Ma J."/>
        </authorList>
    </citation>
    <scope>NUCLEOTIDE SEQUENCE [LARGE SCALE GENOMIC DNA]</scope>
    <source>
        <strain evidence="2">CGMCC 1.15475</strain>
    </source>
</reference>
<dbReference type="InterPro" id="IPR023393">
    <property type="entry name" value="START-like_dom_sf"/>
</dbReference>
<dbReference type="EMBL" id="JBHUFW010000005">
    <property type="protein sequence ID" value="MFD1862885.1"/>
    <property type="molecule type" value="Genomic_DNA"/>
</dbReference>
<evidence type="ECO:0000313" key="2">
    <source>
        <dbReference type="Proteomes" id="UP001597273"/>
    </source>
</evidence>
<sequence>MWTLKKNVYIDRRTEEVYQFTTDPRYWYQWYAGLSEAKNMVGTGKKGTSMDLEFTMLGKEWPIHVLVEENAHRGDGYIWRASITGGIKAEQTWLYIPKGEGVDITFEMNYELPGILLARVANRLYIKKLMENSLEQTLQNLKDISESD</sequence>
<comment type="caution">
    <text evidence="1">The sequence shown here is derived from an EMBL/GenBank/DDBJ whole genome shotgun (WGS) entry which is preliminary data.</text>
</comment>
<dbReference type="RefSeq" id="WP_204891794.1">
    <property type="nucleotide sequence ID" value="NZ_JBHUFW010000005.1"/>
</dbReference>
<dbReference type="InterPro" id="IPR019587">
    <property type="entry name" value="Polyketide_cyclase/dehydratase"/>
</dbReference>
<dbReference type="Gene3D" id="3.30.530.20">
    <property type="match status" value="1"/>
</dbReference>
<accession>A0ABW4QH65</accession>
<proteinExistence type="predicted"/>
<organism evidence="1 2">
    <name type="scientific">Planococcus chinensis</name>
    <dbReference type="NCBI Taxonomy" id="272917"/>
    <lineage>
        <taxon>Bacteria</taxon>
        <taxon>Bacillati</taxon>
        <taxon>Bacillota</taxon>
        <taxon>Bacilli</taxon>
        <taxon>Bacillales</taxon>
        <taxon>Caryophanaceae</taxon>
        <taxon>Planococcus</taxon>
    </lineage>
</organism>
<dbReference type="Pfam" id="PF10604">
    <property type="entry name" value="Polyketide_cyc2"/>
    <property type="match status" value="1"/>
</dbReference>
<gene>
    <name evidence="1" type="ORF">ACFSDB_08070</name>
</gene>